<dbReference type="Proteomes" id="UP001321473">
    <property type="component" value="Unassembled WGS sequence"/>
</dbReference>
<proteinExistence type="predicted"/>
<dbReference type="PANTHER" id="PTHR46579">
    <property type="entry name" value="F5/8 TYPE C DOMAIN-CONTAINING PROTEIN-RELATED"/>
    <property type="match status" value="1"/>
</dbReference>
<accession>A0AAQ4D9B4</accession>
<gene>
    <name evidence="1" type="ORF">V5799_003313</name>
</gene>
<reference evidence="1 2" key="1">
    <citation type="journal article" date="2023" name="Arcadia Sci">
        <title>De novo assembly of a long-read Amblyomma americanum tick genome.</title>
        <authorList>
            <person name="Chou S."/>
            <person name="Poskanzer K.E."/>
            <person name="Rollins M."/>
            <person name="Thuy-Boun P.S."/>
        </authorList>
    </citation>
    <scope>NUCLEOTIDE SEQUENCE [LARGE SCALE GENOMIC DNA]</scope>
    <source>
        <strain evidence="1">F_SG_1</strain>
        <tissue evidence="1">Salivary glands</tissue>
    </source>
</reference>
<dbReference type="PANTHER" id="PTHR46579:SF1">
    <property type="entry name" value="F5_8 TYPE C DOMAIN-CONTAINING PROTEIN"/>
    <property type="match status" value="1"/>
</dbReference>
<protein>
    <submittedName>
        <fullName evidence="1">Uncharacterized protein</fullName>
    </submittedName>
</protein>
<evidence type="ECO:0000313" key="2">
    <source>
        <dbReference type="Proteomes" id="UP001321473"/>
    </source>
</evidence>
<dbReference type="AlphaFoldDB" id="A0AAQ4D9B4"/>
<organism evidence="1 2">
    <name type="scientific">Amblyomma americanum</name>
    <name type="common">Lone star tick</name>
    <dbReference type="NCBI Taxonomy" id="6943"/>
    <lineage>
        <taxon>Eukaryota</taxon>
        <taxon>Metazoa</taxon>
        <taxon>Ecdysozoa</taxon>
        <taxon>Arthropoda</taxon>
        <taxon>Chelicerata</taxon>
        <taxon>Arachnida</taxon>
        <taxon>Acari</taxon>
        <taxon>Parasitiformes</taxon>
        <taxon>Ixodida</taxon>
        <taxon>Ixodoidea</taxon>
        <taxon>Ixodidae</taxon>
        <taxon>Amblyomminae</taxon>
        <taxon>Amblyomma</taxon>
    </lineage>
</organism>
<comment type="caution">
    <text evidence="1">The sequence shown here is derived from an EMBL/GenBank/DDBJ whole genome shotgun (WGS) entry which is preliminary data.</text>
</comment>
<name>A0AAQ4D9B4_AMBAM</name>
<sequence length="202" mass="22520">MHVQKVSCTRTIGGTSANCQRLSTSFCERSSLCLKLPKQSCFWRASIVIQCKRLYGVVSLTFNVHVLLHLANCARSLGPLWAHSAFVFEGGNGHIVRQVSAANGIPQQIVERIIMHQQLRKVMSSSFLCLHDKEFCMETFGYPRLQKATHVGKLCLLGKGKDVALSAEEQDAVNNRLGTSTFAALQYERFVQAKQVFHSTAY</sequence>
<evidence type="ECO:0000313" key="1">
    <source>
        <dbReference type="EMBL" id="KAK8759054.1"/>
    </source>
</evidence>
<keyword evidence="2" id="KW-1185">Reference proteome</keyword>
<dbReference type="EMBL" id="JARKHS020033472">
    <property type="protein sequence ID" value="KAK8759054.1"/>
    <property type="molecule type" value="Genomic_DNA"/>
</dbReference>